<dbReference type="InterPro" id="IPR026960">
    <property type="entry name" value="RVT-Znf"/>
</dbReference>
<dbReference type="PANTHER" id="PTHR33116:SF86">
    <property type="entry name" value="REVERSE TRANSCRIPTASE DOMAIN-CONTAINING PROTEIN"/>
    <property type="match status" value="1"/>
</dbReference>
<accession>A0A6A3AC34</accession>
<reference evidence="4" key="1">
    <citation type="submission" date="2019-09" db="EMBL/GenBank/DDBJ databases">
        <title>Draft genome information of white flower Hibiscus syriacus.</title>
        <authorList>
            <person name="Kim Y.-M."/>
        </authorList>
    </citation>
    <scope>NUCLEOTIDE SEQUENCE [LARGE SCALE GENOMIC DNA]</scope>
    <source>
        <strain evidence="4">YM2019G1</strain>
    </source>
</reference>
<dbReference type="EMBL" id="VEPZ02001013">
    <property type="protein sequence ID" value="KAE8702081.1"/>
    <property type="molecule type" value="Genomic_DNA"/>
</dbReference>
<evidence type="ECO:0000313" key="5">
    <source>
        <dbReference type="Proteomes" id="UP000436088"/>
    </source>
</evidence>
<protein>
    <recommendedName>
        <fullName evidence="6">Reverse transcriptase domain-containing protein</fullName>
    </recommendedName>
</protein>
<comment type="caution">
    <text evidence="4">The sequence shown here is derived from an EMBL/GenBank/DDBJ whole genome shotgun (WGS) entry which is preliminary data.</text>
</comment>
<evidence type="ECO:0000259" key="3">
    <source>
        <dbReference type="Pfam" id="PF13966"/>
    </source>
</evidence>
<sequence>MKSKKLGRRGFFTLKLDMSKAYDWVEWSFIREVMLKIGFSQRWVSLIMSSVSTVSYSMVFNGVPGDSFLPSRGLRQGDPLSPYLFLFCAEGLSSLLHAAKSAGSLTGYKVGRYGENSTHLLFVDDSILFGEASPEGVAAMKDILVEYEVVSARVLKGRYFPNKSFMDADLGSYPSYAWRIIWCTRGFLQQGVGRRVVRGSFISIWNDDWLPGPDRVKALVNDDQSDTIIRWLQTPSWRGLCYVRRALLLAKSALPLPPKIKISCWRFFKNYITTAANLLNRRVNVSRICILCNIDHEIVAHLVQDCDYFHQVLTYLNLIIPPIPAEHWWILLLYNLFNALLNTQIKLFVVALWALWSYRNKRMHDNFIQSPWEFVKFIKNFMVEHDASNFLPVVHQRLNNDRWTPPSINWVKTNFDASFDLSFKSSISGIIIRNNDGLTMAVSSIPNQNIPNPEATKAWSYDRTEIRAIVSNVHKMARVFDNLSFSFVHRSQNAAAHAIAKDGRSFQAQMVWIEEAPLEIEAVVARDMWWVDPPD</sequence>
<dbReference type="SUPFAM" id="SSF56672">
    <property type="entry name" value="DNA/RNA polymerases"/>
    <property type="match status" value="1"/>
</dbReference>
<evidence type="ECO:0000259" key="2">
    <source>
        <dbReference type="Pfam" id="PF13456"/>
    </source>
</evidence>
<feature type="domain" description="Reverse transcriptase zinc-binding" evidence="3">
    <location>
        <begin position="256"/>
        <end position="311"/>
    </location>
</feature>
<dbReference type="Pfam" id="PF13966">
    <property type="entry name" value="zf-RVT"/>
    <property type="match status" value="1"/>
</dbReference>
<gene>
    <name evidence="4" type="ORF">F3Y22_tig00110503pilonHSYRG00762</name>
</gene>
<dbReference type="PANTHER" id="PTHR33116">
    <property type="entry name" value="REVERSE TRANSCRIPTASE ZINC-BINDING DOMAIN-CONTAINING PROTEIN-RELATED-RELATED"/>
    <property type="match status" value="1"/>
</dbReference>
<dbReference type="InterPro" id="IPR002156">
    <property type="entry name" value="RNaseH_domain"/>
</dbReference>
<dbReference type="GO" id="GO:0004523">
    <property type="term" value="F:RNA-DNA hybrid ribonuclease activity"/>
    <property type="evidence" value="ECO:0007669"/>
    <property type="project" value="InterPro"/>
</dbReference>
<evidence type="ECO:0000313" key="4">
    <source>
        <dbReference type="EMBL" id="KAE8702081.1"/>
    </source>
</evidence>
<dbReference type="InterPro" id="IPR043502">
    <property type="entry name" value="DNA/RNA_pol_sf"/>
</dbReference>
<keyword evidence="5" id="KW-1185">Reference proteome</keyword>
<feature type="domain" description="RNase H type-1" evidence="2">
    <location>
        <begin position="458"/>
        <end position="502"/>
    </location>
</feature>
<proteinExistence type="predicted"/>
<dbReference type="Pfam" id="PF13456">
    <property type="entry name" value="RVT_3"/>
    <property type="match status" value="1"/>
</dbReference>
<dbReference type="GO" id="GO:0003676">
    <property type="term" value="F:nucleic acid binding"/>
    <property type="evidence" value="ECO:0007669"/>
    <property type="project" value="InterPro"/>
</dbReference>
<feature type="domain" description="Reverse transcriptase" evidence="1">
    <location>
        <begin position="14"/>
        <end position="143"/>
    </location>
</feature>
<name>A0A6A3AC34_HIBSY</name>
<dbReference type="InterPro" id="IPR000477">
    <property type="entry name" value="RT_dom"/>
</dbReference>
<evidence type="ECO:0000259" key="1">
    <source>
        <dbReference type="Pfam" id="PF00078"/>
    </source>
</evidence>
<dbReference type="Pfam" id="PF00078">
    <property type="entry name" value="RVT_1"/>
    <property type="match status" value="1"/>
</dbReference>
<dbReference type="Proteomes" id="UP000436088">
    <property type="component" value="Unassembled WGS sequence"/>
</dbReference>
<dbReference type="AlphaFoldDB" id="A0A6A3AC34"/>
<evidence type="ECO:0008006" key="6">
    <source>
        <dbReference type="Google" id="ProtNLM"/>
    </source>
</evidence>
<organism evidence="4 5">
    <name type="scientific">Hibiscus syriacus</name>
    <name type="common">Rose of Sharon</name>
    <dbReference type="NCBI Taxonomy" id="106335"/>
    <lineage>
        <taxon>Eukaryota</taxon>
        <taxon>Viridiplantae</taxon>
        <taxon>Streptophyta</taxon>
        <taxon>Embryophyta</taxon>
        <taxon>Tracheophyta</taxon>
        <taxon>Spermatophyta</taxon>
        <taxon>Magnoliopsida</taxon>
        <taxon>eudicotyledons</taxon>
        <taxon>Gunneridae</taxon>
        <taxon>Pentapetalae</taxon>
        <taxon>rosids</taxon>
        <taxon>malvids</taxon>
        <taxon>Malvales</taxon>
        <taxon>Malvaceae</taxon>
        <taxon>Malvoideae</taxon>
        <taxon>Hibiscus</taxon>
    </lineage>
</organism>